<organism evidence="9 10">
    <name type="scientific">Frankliniella fusca</name>
    <dbReference type="NCBI Taxonomy" id="407009"/>
    <lineage>
        <taxon>Eukaryota</taxon>
        <taxon>Metazoa</taxon>
        <taxon>Ecdysozoa</taxon>
        <taxon>Arthropoda</taxon>
        <taxon>Hexapoda</taxon>
        <taxon>Insecta</taxon>
        <taxon>Pterygota</taxon>
        <taxon>Neoptera</taxon>
        <taxon>Paraneoptera</taxon>
        <taxon>Thysanoptera</taxon>
        <taxon>Terebrantia</taxon>
        <taxon>Thripoidea</taxon>
        <taxon>Thripidae</taxon>
        <taxon>Frankliniella</taxon>
    </lineage>
</organism>
<evidence type="ECO:0000256" key="3">
    <source>
        <dbReference type="ARBA" id="ARBA00023125"/>
    </source>
</evidence>
<evidence type="ECO:0000259" key="8">
    <source>
        <dbReference type="PROSITE" id="PS51054"/>
    </source>
</evidence>
<feature type="region of interest" description="Disordered" evidence="6">
    <location>
        <begin position="251"/>
        <end position="348"/>
    </location>
</feature>
<dbReference type="PROSITE" id="PS50888">
    <property type="entry name" value="BHLH"/>
    <property type="match status" value="1"/>
</dbReference>
<dbReference type="EMBL" id="JAHWGI010001301">
    <property type="protein sequence ID" value="KAK3927954.1"/>
    <property type="molecule type" value="Genomic_DNA"/>
</dbReference>
<dbReference type="PROSITE" id="PS51054">
    <property type="entry name" value="ORANGE"/>
    <property type="match status" value="1"/>
</dbReference>
<feature type="compositionally biased region" description="Pro residues" evidence="6">
    <location>
        <begin position="256"/>
        <end position="278"/>
    </location>
</feature>
<evidence type="ECO:0000256" key="5">
    <source>
        <dbReference type="ARBA" id="ARBA00023242"/>
    </source>
</evidence>
<sequence length="392" mass="41428">MVTSGATVAAPAGLALPQGMPPSPLSPAESIPQRRSAENRRSNKPIMEKRRRARINNCLNELKTLILDAMKKDPARHSKLEKADILEMTVKHLENMQRQQVALATATDPSVINKYRAGFSECAGEVGRFPGLEAGIRRRLLQHLAACLGNSNSAEVVSGHGAQSPPPAATTPPTTPLQLHLVSSETSPNGTPALQGAVNNTANGIFFTTGSNGAGLQLVPTRLPNGDIALVLPSSRAGQLGQVVAEQQAEAVVKASPPPSPAPATTPLPASSPLPMLIPIPQRTASTASATSSASASSFVSTSSTSPASYDRLSVHSPPQTQAHNLSTMHSLPAGSPEMPIAYPPSPLSNSSNSCGYEIHAYTQEEHKPLALVTNRKKYDMMEVEEEPWRPW</sequence>
<dbReference type="SMART" id="SM00511">
    <property type="entry name" value="ORANGE"/>
    <property type="match status" value="1"/>
</dbReference>
<dbReference type="Pfam" id="PF07527">
    <property type="entry name" value="Hairy_orange"/>
    <property type="match status" value="1"/>
</dbReference>
<dbReference type="InterPro" id="IPR050370">
    <property type="entry name" value="HES_HEY"/>
</dbReference>
<keyword evidence="10" id="KW-1185">Reference proteome</keyword>
<evidence type="ECO:0000259" key="7">
    <source>
        <dbReference type="PROSITE" id="PS50888"/>
    </source>
</evidence>
<evidence type="ECO:0000313" key="9">
    <source>
        <dbReference type="EMBL" id="KAK3927954.1"/>
    </source>
</evidence>
<feature type="region of interest" description="Disordered" evidence="6">
    <location>
        <begin position="1"/>
        <end position="52"/>
    </location>
</feature>
<dbReference type="InterPro" id="IPR011598">
    <property type="entry name" value="bHLH_dom"/>
</dbReference>
<evidence type="ECO:0000256" key="1">
    <source>
        <dbReference type="ARBA" id="ARBA00004123"/>
    </source>
</evidence>
<dbReference type="GO" id="GO:0006355">
    <property type="term" value="P:regulation of DNA-templated transcription"/>
    <property type="evidence" value="ECO:0007669"/>
    <property type="project" value="InterPro"/>
</dbReference>
<feature type="compositionally biased region" description="Pro residues" evidence="6">
    <location>
        <begin position="164"/>
        <end position="175"/>
    </location>
</feature>
<feature type="domain" description="BHLH" evidence="7">
    <location>
        <begin position="39"/>
        <end position="96"/>
    </location>
</feature>
<dbReference type="AlphaFoldDB" id="A0AAE1HUZ6"/>
<keyword evidence="4" id="KW-0804">Transcription</keyword>
<gene>
    <name evidence="9" type="ORF">KUF71_016239</name>
</gene>
<dbReference type="Proteomes" id="UP001219518">
    <property type="component" value="Unassembled WGS sequence"/>
</dbReference>
<comment type="caution">
    <text evidence="9">The sequence shown here is derived from an EMBL/GenBank/DDBJ whole genome shotgun (WGS) entry which is preliminary data.</text>
</comment>
<reference evidence="9" key="2">
    <citation type="journal article" date="2023" name="BMC Genomics">
        <title>Pest status, molecular evolution, and epigenetic factors derived from the genome assembly of Frankliniella fusca, a thysanopteran phytovirus vector.</title>
        <authorList>
            <person name="Catto M.A."/>
            <person name="Labadie P.E."/>
            <person name="Jacobson A.L."/>
            <person name="Kennedy G.G."/>
            <person name="Srinivasan R."/>
            <person name="Hunt B.G."/>
        </authorList>
    </citation>
    <scope>NUCLEOTIDE SEQUENCE</scope>
    <source>
        <strain evidence="9">PL_HMW_Pooled</strain>
    </source>
</reference>
<protein>
    <submittedName>
        <fullName evidence="9">Protein hairy</fullName>
    </submittedName>
</protein>
<evidence type="ECO:0000313" key="10">
    <source>
        <dbReference type="Proteomes" id="UP001219518"/>
    </source>
</evidence>
<feature type="compositionally biased region" description="Polar residues" evidence="6">
    <location>
        <begin position="317"/>
        <end position="330"/>
    </location>
</feature>
<dbReference type="Gene3D" id="4.10.280.10">
    <property type="entry name" value="Helix-loop-helix DNA-binding domain"/>
    <property type="match status" value="1"/>
</dbReference>
<feature type="region of interest" description="Disordered" evidence="6">
    <location>
        <begin position="155"/>
        <end position="176"/>
    </location>
</feature>
<dbReference type="InterPro" id="IPR003650">
    <property type="entry name" value="Orange_dom"/>
</dbReference>
<dbReference type="FunFam" id="4.10.280.10:FF:000009">
    <property type="entry name" value="Transcription factor HES-1"/>
    <property type="match status" value="1"/>
</dbReference>
<feature type="domain" description="Orange" evidence="8">
    <location>
        <begin position="115"/>
        <end position="144"/>
    </location>
</feature>
<dbReference type="InterPro" id="IPR036638">
    <property type="entry name" value="HLH_DNA-bd_sf"/>
</dbReference>
<dbReference type="Gene3D" id="6.10.250.980">
    <property type="match status" value="1"/>
</dbReference>
<dbReference type="SUPFAM" id="SSF158457">
    <property type="entry name" value="Orange domain-like"/>
    <property type="match status" value="1"/>
</dbReference>
<proteinExistence type="predicted"/>
<name>A0AAE1HUZ6_9NEOP</name>
<keyword evidence="5" id="KW-0539">Nucleus</keyword>
<dbReference type="GO" id="GO:1990837">
    <property type="term" value="F:sequence-specific double-stranded DNA binding"/>
    <property type="evidence" value="ECO:0007669"/>
    <property type="project" value="UniProtKB-ARBA"/>
</dbReference>
<feature type="compositionally biased region" description="Low complexity" evidence="6">
    <location>
        <begin position="284"/>
        <end position="309"/>
    </location>
</feature>
<dbReference type="GO" id="GO:0046983">
    <property type="term" value="F:protein dimerization activity"/>
    <property type="evidence" value="ECO:0007669"/>
    <property type="project" value="InterPro"/>
</dbReference>
<dbReference type="PANTHER" id="PTHR10985">
    <property type="entry name" value="BASIC HELIX-LOOP-HELIX TRANSCRIPTION FACTOR, HES-RELATED"/>
    <property type="match status" value="1"/>
</dbReference>
<keyword evidence="3" id="KW-0238">DNA-binding</keyword>
<dbReference type="SUPFAM" id="SSF47459">
    <property type="entry name" value="HLH, helix-loop-helix DNA-binding domain"/>
    <property type="match status" value="1"/>
</dbReference>
<evidence type="ECO:0000256" key="6">
    <source>
        <dbReference type="SAM" id="MobiDB-lite"/>
    </source>
</evidence>
<evidence type="ECO:0000256" key="4">
    <source>
        <dbReference type="ARBA" id="ARBA00023163"/>
    </source>
</evidence>
<comment type="subcellular location">
    <subcellularLocation>
        <location evidence="1">Nucleus</location>
    </subcellularLocation>
</comment>
<keyword evidence="2" id="KW-0805">Transcription regulation</keyword>
<dbReference type="CDD" id="cd18913">
    <property type="entry name" value="bHLH-O_hairy_like"/>
    <property type="match status" value="1"/>
</dbReference>
<dbReference type="GO" id="GO:0005634">
    <property type="term" value="C:nucleus"/>
    <property type="evidence" value="ECO:0007669"/>
    <property type="project" value="UniProtKB-SubCell"/>
</dbReference>
<evidence type="ECO:0000256" key="2">
    <source>
        <dbReference type="ARBA" id="ARBA00023015"/>
    </source>
</evidence>
<dbReference type="Pfam" id="PF00010">
    <property type="entry name" value="HLH"/>
    <property type="match status" value="1"/>
</dbReference>
<dbReference type="SMART" id="SM00353">
    <property type="entry name" value="HLH"/>
    <property type="match status" value="1"/>
</dbReference>
<reference evidence="9" key="1">
    <citation type="submission" date="2021-07" db="EMBL/GenBank/DDBJ databases">
        <authorList>
            <person name="Catto M.A."/>
            <person name="Jacobson A."/>
            <person name="Kennedy G."/>
            <person name="Labadie P."/>
            <person name="Hunt B.G."/>
            <person name="Srinivasan R."/>
        </authorList>
    </citation>
    <scope>NUCLEOTIDE SEQUENCE</scope>
    <source>
        <strain evidence="9">PL_HMW_Pooled</strain>
        <tissue evidence="9">Head</tissue>
    </source>
</reference>
<accession>A0AAE1HUZ6</accession>